<organism evidence="2 3">
    <name type="scientific">Chaetomium globosum (strain ATCC 6205 / CBS 148.51 / DSM 1962 / NBRC 6347 / NRRL 1970)</name>
    <name type="common">Soil fungus</name>
    <dbReference type="NCBI Taxonomy" id="306901"/>
    <lineage>
        <taxon>Eukaryota</taxon>
        <taxon>Fungi</taxon>
        <taxon>Dikarya</taxon>
        <taxon>Ascomycota</taxon>
        <taxon>Pezizomycotina</taxon>
        <taxon>Sordariomycetes</taxon>
        <taxon>Sordariomycetidae</taxon>
        <taxon>Sordariales</taxon>
        <taxon>Chaetomiaceae</taxon>
        <taxon>Chaetomium</taxon>
    </lineage>
</organism>
<evidence type="ECO:0000256" key="1">
    <source>
        <dbReference type="SAM" id="MobiDB-lite"/>
    </source>
</evidence>
<dbReference type="AlphaFoldDB" id="Q2H8C3"/>
<dbReference type="RefSeq" id="XP_001230047.1">
    <property type="nucleotide sequence ID" value="XM_001230046.1"/>
</dbReference>
<dbReference type="eggNOG" id="ENOG502RJ4M">
    <property type="taxonomic scope" value="Eukaryota"/>
</dbReference>
<gene>
    <name evidence="2" type="ORF">CHGG_03531</name>
</gene>
<dbReference type="VEuPathDB" id="FungiDB:CHGG_03531"/>
<feature type="region of interest" description="Disordered" evidence="1">
    <location>
        <begin position="82"/>
        <end position="136"/>
    </location>
</feature>
<dbReference type="EMBL" id="CH408030">
    <property type="protein sequence ID" value="EAQ91596.1"/>
    <property type="molecule type" value="Genomic_DNA"/>
</dbReference>
<dbReference type="GeneID" id="4388524"/>
<dbReference type="InParanoid" id="Q2H8C3"/>
<sequence>MSAEAPKIEAQAEQVQEQQQQHQEQDDQASITSKPNQEGDEATPAAGEEKAAKPNPLKKLGSVFKTVFACLRKPAVRDEEKIAAEADEKNAAAAAGGDDDEEDALKKAGDATQAPPVIEQGVLSGEPNKEGTAPHS</sequence>
<evidence type="ECO:0000313" key="2">
    <source>
        <dbReference type="EMBL" id="EAQ91596.1"/>
    </source>
</evidence>
<feature type="compositionally biased region" description="Low complexity" evidence="1">
    <location>
        <begin position="9"/>
        <end position="22"/>
    </location>
</feature>
<proteinExistence type="predicted"/>
<keyword evidence="3" id="KW-1185">Reference proteome</keyword>
<dbReference type="HOGENOM" id="CLU_1875200_0_0_1"/>
<evidence type="ECO:0000313" key="3">
    <source>
        <dbReference type="Proteomes" id="UP000001056"/>
    </source>
</evidence>
<protein>
    <submittedName>
        <fullName evidence="2">Uncharacterized protein</fullName>
    </submittedName>
</protein>
<reference evidence="3" key="1">
    <citation type="journal article" date="2015" name="Genome Announc.">
        <title>Draft genome sequence of the cellulolytic fungus Chaetomium globosum.</title>
        <authorList>
            <person name="Cuomo C.A."/>
            <person name="Untereiner W.A."/>
            <person name="Ma L.-J."/>
            <person name="Grabherr M."/>
            <person name="Birren B.W."/>
        </authorList>
    </citation>
    <scope>NUCLEOTIDE SEQUENCE [LARGE SCALE GENOMIC DNA]</scope>
    <source>
        <strain evidence="3">ATCC 6205 / CBS 148.51 / DSM 1962 / NBRC 6347 / NRRL 1970</strain>
    </source>
</reference>
<dbReference type="Proteomes" id="UP000001056">
    <property type="component" value="Unassembled WGS sequence"/>
</dbReference>
<accession>Q2H8C3</accession>
<dbReference type="OMA" id="FACLRKP"/>
<dbReference type="OrthoDB" id="10541149at2759"/>
<name>Q2H8C3_CHAGB</name>
<feature type="region of interest" description="Disordered" evidence="1">
    <location>
        <begin position="1"/>
        <end position="58"/>
    </location>
</feature>